<dbReference type="Proteomes" id="UP000016662">
    <property type="component" value="Unassembled WGS sequence"/>
</dbReference>
<reference evidence="3 4" key="1">
    <citation type="submission" date="2013-07" db="EMBL/GenBank/DDBJ databases">
        <authorList>
            <person name="Weinstock G."/>
            <person name="Sodergren E."/>
            <person name="Wylie T."/>
            <person name="Fulton L."/>
            <person name="Fulton R."/>
            <person name="Fronick C."/>
            <person name="O'Laughlin M."/>
            <person name="Godfrey J."/>
            <person name="Miner T."/>
            <person name="Herter B."/>
            <person name="Appelbaum E."/>
            <person name="Cordes M."/>
            <person name="Lek S."/>
            <person name="Wollam A."/>
            <person name="Pepin K.H."/>
            <person name="Palsikar V.B."/>
            <person name="Mitreva M."/>
            <person name="Wilson R.K."/>
        </authorList>
    </citation>
    <scope>NUCLEOTIDE SEQUENCE [LARGE SCALE GENOMIC DNA]</scope>
    <source>
        <strain evidence="3 4">ATCC 27760</strain>
    </source>
</reference>
<keyword evidence="1" id="KW-1133">Transmembrane helix</keyword>
<keyword evidence="4" id="KW-1185">Reference proteome</keyword>
<feature type="chain" id="PRO_5038783487" description="Phosphotransferase system EIIC domain-containing protein" evidence="2">
    <location>
        <begin position="20"/>
        <end position="95"/>
    </location>
</feature>
<dbReference type="EMBL" id="AWVF01000180">
    <property type="protein sequence ID" value="ERJ96173.1"/>
    <property type="molecule type" value="Genomic_DNA"/>
</dbReference>
<keyword evidence="1" id="KW-0472">Membrane</keyword>
<organism evidence="3 4">
    <name type="scientific">Ruminococcus callidus ATCC 27760</name>
    <dbReference type="NCBI Taxonomy" id="411473"/>
    <lineage>
        <taxon>Bacteria</taxon>
        <taxon>Bacillati</taxon>
        <taxon>Bacillota</taxon>
        <taxon>Clostridia</taxon>
        <taxon>Eubacteriales</taxon>
        <taxon>Oscillospiraceae</taxon>
        <taxon>Ruminococcus</taxon>
    </lineage>
</organism>
<feature type="transmembrane region" description="Helical" evidence="1">
    <location>
        <begin position="69"/>
        <end position="89"/>
    </location>
</feature>
<evidence type="ECO:0000256" key="1">
    <source>
        <dbReference type="SAM" id="Phobius"/>
    </source>
</evidence>
<dbReference type="HOGENOM" id="CLU_2377869_0_0_9"/>
<evidence type="ECO:0000313" key="4">
    <source>
        <dbReference type="Proteomes" id="UP000016662"/>
    </source>
</evidence>
<proteinExistence type="predicted"/>
<keyword evidence="2" id="KW-0732">Signal</keyword>
<comment type="caution">
    <text evidence="3">The sequence shown here is derived from an EMBL/GenBank/DDBJ whole genome shotgun (WGS) entry which is preliminary data.</text>
</comment>
<gene>
    <name evidence="3" type="ORF">RUMCAL_01475</name>
</gene>
<protein>
    <recommendedName>
        <fullName evidence="5">Phosphotransferase system EIIC domain-containing protein</fullName>
    </recommendedName>
</protein>
<name>U2MA35_9FIRM</name>
<evidence type="ECO:0000256" key="2">
    <source>
        <dbReference type="SAM" id="SignalP"/>
    </source>
</evidence>
<feature type="signal peptide" evidence="2">
    <location>
        <begin position="1"/>
        <end position="19"/>
    </location>
</feature>
<feature type="non-terminal residue" evidence="3">
    <location>
        <position position="95"/>
    </location>
</feature>
<keyword evidence="1" id="KW-0812">Transmembrane</keyword>
<evidence type="ECO:0000313" key="3">
    <source>
        <dbReference type="EMBL" id="ERJ96173.1"/>
    </source>
</evidence>
<sequence length="95" mass="10060">MQKSITTAASGVAVMVAMAAQRNIIIAIDILVPDAFPTAFAGGGVILQAVGADNLPVPLGVVIVINDTAAALTIQGFFLFVLFFFYFFAHLKFLR</sequence>
<accession>U2MA35</accession>
<evidence type="ECO:0008006" key="5">
    <source>
        <dbReference type="Google" id="ProtNLM"/>
    </source>
</evidence>
<dbReference type="AlphaFoldDB" id="U2MA35"/>